<organism evidence="2 3">
    <name type="scientific">Butyrivibrio proteoclasticus</name>
    <dbReference type="NCBI Taxonomy" id="43305"/>
    <lineage>
        <taxon>Bacteria</taxon>
        <taxon>Bacillati</taxon>
        <taxon>Bacillota</taxon>
        <taxon>Clostridia</taxon>
        <taxon>Lachnospirales</taxon>
        <taxon>Lachnospiraceae</taxon>
        <taxon>Butyrivibrio</taxon>
    </lineage>
</organism>
<sequence>MMQININTKITGDVDSVPIQKAVKAFERDLKNTCEKNSESGLEIRLIRTKKTAENETNTMTSPVIQKSISYDASKERFIVERKDHELTITSESDFGLIYGIYHISREFLGVQNFWFWNEQELYKQPEHVVPDNYHYESKPAKVRFRGWFINDEVLFDGWREKVGENFPWEMAFEALLRCGGNMTIPGTDHNSHRYKDLANDYGLWITHHHAEPLGAQMFARAYPDMEASFDKYPDLFRGLWKQAIEDQKNCKVVWNLGFRGQGDRPFWADDPTYDTPAARGKLMSDLILEQYKLVKESDKDAVCCTNLYGETMELYKDGFLTFPEDVIKIWADNGFGKMVSRRQNNHNPRVYALPHEGDNSAHGIYYHASFYDLQAAAMMTMLPNAPEFVVKELTDVYAHGADDFWIINCSNIKPHTYYLDLIAKMWSACDESNSDCNSRESLNAQEYGIEHLHDFVRKYYGSITTPDFISRIEDAYKAWPDYTPKYGPNDDDHAGEQFSNHGSRILACGFISNFDKLEPSRTKALSELNWICKRDTLLEQVKWHEEKYKEALDDYNKYLEDCNKIKEAMIAKGNHVAAERFDNNLICQVQYHYYSYLGAYHICRAILTCLDDQKEGGKFIDVLEEGANGKPVDYLTAFYEAGLAKKAFFEGYNVMRSHEHGIWEGFYENDCEADIRQSGFVAESLMSYLRVLGDGPHFYKWQRKFQKESGGEKVHLILRIKAHLTDDELWNLMTR</sequence>
<dbReference type="InterPro" id="IPR029018">
    <property type="entry name" value="Hex-like_dom2"/>
</dbReference>
<dbReference type="AlphaFoldDB" id="A0A1I5SJU1"/>
<dbReference type="InterPro" id="IPR042301">
    <property type="entry name" value="GH115_sf"/>
</dbReference>
<protein>
    <submittedName>
        <fullName evidence="2">Glycosyl hydrolase family 115</fullName>
    </submittedName>
</protein>
<dbReference type="PANTHER" id="PTHR37842:SF2">
    <property type="entry name" value="GYLCOSYL HYDROLASE 115 C-TERMINAL DOMAIN-CONTAINING PROTEIN"/>
    <property type="match status" value="1"/>
</dbReference>
<keyword evidence="3" id="KW-1185">Reference proteome</keyword>
<dbReference type="OrthoDB" id="8727830at2"/>
<dbReference type="PANTHER" id="PTHR37842">
    <property type="match status" value="1"/>
</dbReference>
<dbReference type="EMBL" id="FOXO01000006">
    <property type="protein sequence ID" value="SFP71030.1"/>
    <property type="molecule type" value="Genomic_DNA"/>
</dbReference>
<reference evidence="3" key="1">
    <citation type="submission" date="2016-10" db="EMBL/GenBank/DDBJ databases">
        <authorList>
            <person name="Varghese N."/>
            <person name="Submissions S."/>
        </authorList>
    </citation>
    <scope>NUCLEOTIDE SEQUENCE [LARGE SCALE GENOMIC DNA]</scope>
    <source>
        <strain evidence="3">P18</strain>
    </source>
</reference>
<dbReference type="Gene3D" id="3.20.20.520">
    <property type="entry name" value="Glycosyl hydrolase family 115"/>
    <property type="match status" value="1"/>
</dbReference>
<dbReference type="GO" id="GO:0016787">
    <property type="term" value="F:hydrolase activity"/>
    <property type="evidence" value="ECO:0007669"/>
    <property type="project" value="UniProtKB-KW"/>
</dbReference>
<evidence type="ECO:0000256" key="1">
    <source>
        <dbReference type="ARBA" id="ARBA00022801"/>
    </source>
</evidence>
<keyword evidence="1 2" id="KW-0378">Hydrolase</keyword>
<proteinExistence type="predicted"/>
<evidence type="ECO:0000313" key="3">
    <source>
        <dbReference type="Proteomes" id="UP000182624"/>
    </source>
</evidence>
<dbReference type="GO" id="GO:0005975">
    <property type="term" value="P:carbohydrate metabolic process"/>
    <property type="evidence" value="ECO:0007669"/>
    <property type="project" value="UniProtKB-ARBA"/>
</dbReference>
<dbReference type="Gene3D" id="3.30.379.10">
    <property type="entry name" value="Chitobiase/beta-hexosaminidase domain 2-like"/>
    <property type="match status" value="1"/>
</dbReference>
<dbReference type="Pfam" id="PF15979">
    <property type="entry name" value="Glyco_hydro_115"/>
    <property type="match status" value="1"/>
</dbReference>
<gene>
    <name evidence="2" type="ORF">SAMN04487928_106110</name>
</gene>
<dbReference type="RefSeq" id="WP_074885569.1">
    <property type="nucleotide sequence ID" value="NZ_FOXO01000006.1"/>
</dbReference>
<dbReference type="Proteomes" id="UP000182624">
    <property type="component" value="Unassembled WGS sequence"/>
</dbReference>
<dbReference type="InterPro" id="IPR031924">
    <property type="entry name" value="GH115"/>
</dbReference>
<accession>A0A1I5SJU1</accession>
<name>A0A1I5SJU1_9FIRM</name>
<evidence type="ECO:0000313" key="2">
    <source>
        <dbReference type="EMBL" id="SFP71030.1"/>
    </source>
</evidence>